<evidence type="ECO:0000313" key="2">
    <source>
        <dbReference type="Proteomes" id="UP000811609"/>
    </source>
</evidence>
<keyword evidence="2" id="KW-1185">Reference proteome</keyword>
<comment type="caution">
    <text evidence="1">The sequence shown here is derived from an EMBL/GenBank/DDBJ whole genome shotgun (WGS) entry which is preliminary data.</text>
</comment>
<organism evidence="1 2">
    <name type="scientific">Carya illinoinensis</name>
    <name type="common">Pecan</name>
    <dbReference type="NCBI Taxonomy" id="32201"/>
    <lineage>
        <taxon>Eukaryota</taxon>
        <taxon>Viridiplantae</taxon>
        <taxon>Streptophyta</taxon>
        <taxon>Embryophyta</taxon>
        <taxon>Tracheophyta</taxon>
        <taxon>Spermatophyta</taxon>
        <taxon>Magnoliopsida</taxon>
        <taxon>eudicotyledons</taxon>
        <taxon>Gunneridae</taxon>
        <taxon>Pentapetalae</taxon>
        <taxon>rosids</taxon>
        <taxon>fabids</taxon>
        <taxon>Fagales</taxon>
        <taxon>Juglandaceae</taxon>
        <taxon>Carya</taxon>
    </lineage>
</organism>
<reference evidence="1" key="1">
    <citation type="submission" date="2020-12" db="EMBL/GenBank/DDBJ databases">
        <title>WGS assembly of Carya illinoinensis cv. Pawnee.</title>
        <authorList>
            <person name="Platts A."/>
            <person name="Shu S."/>
            <person name="Wright S."/>
            <person name="Barry K."/>
            <person name="Edger P."/>
            <person name="Pires J.C."/>
            <person name="Schmutz J."/>
        </authorList>
    </citation>
    <scope>NUCLEOTIDE SEQUENCE</scope>
    <source>
        <tissue evidence="1">Leaf</tissue>
    </source>
</reference>
<dbReference type="Proteomes" id="UP000811609">
    <property type="component" value="Chromosome 3"/>
</dbReference>
<name>A0A8T1R334_CARIL</name>
<proteinExistence type="predicted"/>
<sequence>MRHALLSGITAAHANPCAPVSPTCVSGTPLQPEMLSASIRSMLAAGSKFEGHANFSAATLFSKPRKPVPNSKAMPISQHLHHFPRCQAYHPSIFYHLQPCAYKPFLLSSNGTPIDLHLNGLLGCYHQCGFHCLQSLPHDEFVPNSNGMSIHVYLWVHPVARSPKTFRSLDDNI</sequence>
<dbReference type="EMBL" id="CM031811">
    <property type="protein sequence ID" value="KAG6661668.1"/>
    <property type="molecule type" value="Genomic_DNA"/>
</dbReference>
<protein>
    <submittedName>
        <fullName evidence="1">Uncharacterized protein</fullName>
    </submittedName>
</protein>
<gene>
    <name evidence="1" type="ORF">CIPAW_03G190300</name>
</gene>
<evidence type="ECO:0000313" key="1">
    <source>
        <dbReference type="EMBL" id="KAG6661668.1"/>
    </source>
</evidence>
<dbReference type="AlphaFoldDB" id="A0A8T1R334"/>
<accession>A0A8T1R334</accession>